<feature type="region of interest" description="Disordered" evidence="1">
    <location>
        <begin position="77"/>
        <end position="100"/>
    </location>
</feature>
<feature type="compositionally biased region" description="Low complexity" evidence="1">
    <location>
        <begin position="1"/>
        <end position="11"/>
    </location>
</feature>
<reference evidence="2 3" key="1">
    <citation type="submission" date="2021-05" db="EMBL/GenBank/DDBJ databases">
        <title>Genome Assembly of Synthetic Allotetraploid Brassica napus Reveals Homoeologous Exchanges between Subgenomes.</title>
        <authorList>
            <person name="Davis J.T."/>
        </authorList>
    </citation>
    <scope>NUCLEOTIDE SEQUENCE [LARGE SCALE GENOMIC DNA]</scope>
    <source>
        <strain evidence="3">cv. Da-Ae</strain>
        <tissue evidence="2">Seedling</tissue>
    </source>
</reference>
<evidence type="ECO:0000313" key="2">
    <source>
        <dbReference type="EMBL" id="KAH0882694.1"/>
    </source>
</evidence>
<accession>A0ABQ7ZR42</accession>
<dbReference type="EMBL" id="JAGKQM010000014">
    <property type="protein sequence ID" value="KAH0882694.1"/>
    <property type="molecule type" value="Genomic_DNA"/>
</dbReference>
<feature type="region of interest" description="Disordered" evidence="1">
    <location>
        <begin position="1"/>
        <end position="22"/>
    </location>
</feature>
<comment type="caution">
    <text evidence="2">The sequence shown here is derived from an EMBL/GenBank/DDBJ whole genome shotgun (WGS) entry which is preliminary data.</text>
</comment>
<sequence>MSSASSSVNNSPRARTNAHATSARSRWKGCSTDASCELASVWFVTCLANLGGIGVTCELCRFDIHMEFILAVCNTSPPDKTEASGTKSGGLKPEGGQPSWSAPWQQPHVGYPYGLAPMGQQPHFGYPYAFGQMGQQPYHPHNFNNFSYMNGFNTNPVQTPATGAGQKPSPGKGWKMFTTASKLTVGVVSNALFGLSIESLFA</sequence>
<dbReference type="Proteomes" id="UP000824890">
    <property type="component" value="Unassembled WGS sequence"/>
</dbReference>
<feature type="compositionally biased region" description="Polar residues" evidence="1">
    <location>
        <begin position="12"/>
        <end position="22"/>
    </location>
</feature>
<name>A0ABQ7ZR42_BRANA</name>
<evidence type="ECO:0000256" key="1">
    <source>
        <dbReference type="SAM" id="MobiDB-lite"/>
    </source>
</evidence>
<protein>
    <submittedName>
        <fullName evidence="2">Uncharacterized protein</fullName>
    </submittedName>
</protein>
<organism evidence="2 3">
    <name type="scientific">Brassica napus</name>
    <name type="common">Rape</name>
    <dbReference type="NCBI Taxonomy" id="3708"/>
    <lineage>
        <taxon>Eukaryota</taxon>
        <taxon>Viridiplantae</taxon>
        <taxon>Streptophyta</taxon>
        <taxon>Embryophyta</taxon>
        <taxon>Tracheophyta</taxon>
        <taxon>Spermatophyta</taxon>
        <taxon>Magnoliopsida</taxon>
        <taxon>eudicotyledons</taxon>
        <taxon>Gunneridae</taxon>
        <taxon>Pentapetalae</taxon>
        <taxon>rosids</taxon>
        <taxon>malvids</taxon>
        <taxon>Brassicales</taxon>
        <taxon>Brassicaceae</taxon>
        <taxon>Brassiceae</taxon>
        <taxon>Brassica</taxon>
    </lineage>
</organism>
<feature type="compositionally biased region" description="Polar residues" evidence="1">
    <location>
        <begin position="77"/>
        <end position="86"/>
    </location>
</feature>
<keyword evidence="3" id="KW-1185">Reference proteome</keyword>
<proteinExistence type="predicted"/>
<evidence type="ECO:0000313" key="3">
    <source>
        <dbReference type="Proteomes" id="UP000824890"/>
    </source>
</evidence>
<gene>
    <name evidence="2" type="ORF">HID58_058790</name>
</gene>